<evidence type="ECO:0000313" key="7">
    <source>
        <dbReference type="EMBL" id="MDJ1156980.1"/>
    </source>
</evidence>
<dbReference type="Pfam" id="PF00015">
    <property type="entry name" value="MCPsignal"/>
    <property type="match status" value="1"/>
</dbReference>
<evidence type="ECO:0000256" key="4">
    <source>
        <dbReference type="SAM" id="Coils"/>
    </source>
</evidence>
<gene>
    <name evidence="7" type="ORF">QNA08_01830</name>
</gene>
<feature type="transmembrane region" description="Helical" evidence="5">
    <location>
        <begin position="40"/>
        <end position="58"/>
    </location>
</feature>
<feature type="transmembrane region" description="Helical" evidence="5">
    <location>
        <begin position="70"/>
        <end position="89"/>
    </location>
</feature>
<feature type="transmembrane region" description="Helical" evidence="5">
    <location>
        <begin position="12"/>
        <end position="34"/>
    </location>
</feature>
<keyword evidence="4" id="KW-0175">Coiled coil</keyword>
<comment type="caution">
    <text evidence="7">The sequence shown here is derived from an EMBL/GenBank/DDBJ whole genome shotgun (WGS) entry which is preliminary data.</text>
</comment>
<evidence type="ECO:0000313" key="8">
    <source>
        <dbReference type="Proteomes" id="UP001321492"/>
    </source>
</evidence>
<feature type="transmembrane region" description="Helical" evidence="5">
    <location>
        <begin position="147"/>
        <end position="165"/>
    </location>
</feature>
<evidence type="ECO:0000256" key="3">
    <source>
        <dbReference type="PROSITE-ProRule" id="PRU00284"/>
    </source>
</evidence>
<keyword evidence="8" id="KW-1185">Reference proteome</keyword>
<dbReference type="PROSITE" id="PS50111">
    <property type="entry name" value="CHEMOTAXIS_TRANSDUC_2"/>
    <property type="match status" value="1"/>
</dbReference>
<dbReference type="PANTHER" id="PTHR32089:SF112">
    <property type="entry name" value="LYSOZYME-LIKE PROTEIN-RELATED"/>
    <property type="match status" value="1"/>
</dbReference>
<keyword evidence="5" id="KW-0812">Transmembrane</keyword>
<evidence type="ECO:0000259" key="6">
    <source>
        <dbReference type="PROSITE" id="PS50111"/>
    </source>
</evidence>
<dbReference type="PANTHER" id="PTHR32089">
    <property type="entry name" value="METHYL-ACCEPTING CHEMOTAXIS PROTEIN MCPB"/>
    <property type="match status" value="1"/>
</dbReference>
<sequence>MDMQALDDLRLKFSRVLIVWIWINALVIPIIAVLRGVTPVSTVAPVGFGFAVVTTLLWRRAPIGAATRIVSSLALAGYAALALYGFARSDLQMDVHMYFFAMLAFTAGWCDWRPLVAEGTAISLHHLAFNYLLPAAVFPGQSEPGRVLLHAFLVFIQVIALVWLCQRLREAFIATETAMREVTIASEMARRAEERRQQAEAEAERGAEIARLTSRFRHDVDRLLHSVVSDMRCMDMTAQGLAAIARETATRATGLSNASDRMAVMVGEASTSAEGLNAVVREVTGRVCHTTDILRHARVTAQDTNASVGHLSAETERIGEVVQMIRAIADQTNLLALNATIEAARAGDAGRGFAIVASEVKSLATHTAQATHDVAQRIDAVRTSSETAVGAIRVIAGTVDEAAASMTQIAGSLHTQDASAENIVQSIRTATNETEVVAQDATALERAVARMTVVAERVLSTSSCVTRATEELNQHIEQFLGRIRPVAALVDVPVETDGQAAA</sequence>
<protein>
    <submittedName>
        <fullName evidence="7">Methyl-accepting chemotaxis protein</fullName>
    </submittedName>
</protein>
<dbReference type="InterPro" id="IPR004089">
    <property type="entry name" value="MCPsignal_dom"/>
</dbReference>
<dbReference type="SUPFAM" id="SSF58104">
    <property type="entry name" value="Methyl-accepting chemotaxis protein (MCP) signaling domain"/>
    <property type="match status" value="1"/>
</dbReference>
<proteinExistence type="inferred from homology"/>
<dbReference type="InterPro" id="IPR004090">
    <property type="entry name" value="Chemotax_Me-accpt_rcpt"/>
</dbReference>
<dbReference type="EMBL" id="JASJEV010000001">
    <property type="protein sequence ID" value="MDJ1156980.1"/>
    <property type="molecule type" value="Genomic_DNA"/>
</dbReference>
<feature type="domain" description="Methyl-accepting transducer" evidence="6">
    <location>
        <begin position="237"/>
        <end position="455"/>
    </location>
</feature>
<keyword evidence="5" id="KW-1133">Transmembrane helix</keyword>
<comment type="similarity">
    <text evidence="2">Belongs to the methyl-accepting chemotaxis (MCP) protein family.</text>
</comment>
<dbReference type="Proteomes" id="UP001321492">
    <property type="component" value="Unassembled WGS sequence"/>
</dbReference>
<keyword evidence="5" id="KW-0472">Membrane</keyword>
<reference evidence="7 8" key="1">
    <citation type="submission" date="2023-05" db="EMBL/GenBank/DDBJ databases">
        <title>Chelatococcus sp. nov., a moderately thermophilic bacterium isolated from hot spring microbial mat.</title>
        <authorList>
            <person name="Hu C.-J."/>
            <person name="Li W.-J."/>
        </authorList>
    </citation>
    <scope>NUCLEOTIDE SEQUENCE [LARGE SCALE GENOMIC DNA]</scope>
    <source>
        <strain evidence="7 8">SYSU G07232</strain>
    </source>
</reference>
<dbReference type="SMART" id="SM00283">
    <property type="entry name" value="MA"/>
    <property type="match status" value="1"/>
</dbReference>
<feature type="coiled-coil region" evidence="4">
    <location>
        <begin position="182"/>
        <end position="209"/>
    </location>
</feature>
<evidence type="ECO:0000256" key="1">
    <source>
        <dbReference type="ARBA" id="ARBA00023224"/>
    </source>
</evidence>
<evidence type="ECO:0000256" key="2">
    <source>
        <dbReference type="ARBA" id="ARBA00029447"/>
    </source>
</evidence>
<evidence type="ECO:0000256" key="5">
    <source>
        <dbReference type="SAM" id="Phobius"/>
    </source>
</evidence>
<accession>A0ABT7AC90</accession>
<dbReference type="Gene3D" id="1.10.287.950">
    <property type="entry name" value="Methyl-accepting chemotaxis protein"/>
    <property type="match status" value="1"/>
</dbReference>
<organism evidence="7 8">
    <name type="scientific">Chelatococcus albus</name>
    <dbReference type="NCBI Taxonomy" id="3047466"/>
    <lineage>
        <taxon>Bacteria</taxon>
        <taxon>Pseudomonadati</taxon>
        <taxon>Pseudomonadota</taxon>
        <taxon>Alphaproteobacteria</taxon>
        <taxon>Hyphomicrobiales</taxon>
        <taxon>Chelatococcaceae</taxon>
        <taxon>Chelatococcus</taxon>
    </lineage>
</organism>
<name>A0ABT7AC90_9HYPH</name>
<keyword evidence="1 3" id="KW-0807">Transducer</keyword>
<dbReference type="PRINTS" id="PR00260">
    <property type="entry name" value="CHEMTRNSDUCR"/>
</dbReference>